<gene>
    <name evidence="4" type="ORF">EPJ79_02120</name>
</gene>
<reference evidence="4 5" key="1">
    <citation type="journal article" date="1992" name="Lakartidningen">
        <title>[Penicillin V and not amoxicillin is the first choice preparation in acute otitis].</title>
        <authorList>
            <person name="Kamme C."/>
            <person name="Lundgren K."/>
            <person name="Prellner K."/>
        </authorList>
    </citation>
    <scope>NUCLEOTIDE SEQUENCE [LARGE SCALE GENOMIC DNA]</scope>
    <source>
        <strain evidence="4 5">513A</strain>
    </source>
</reference>
<comment type="caution">
    <text evidence="4">The sequence shown here is derived from an EMBL/GenBank/DDBJ whole genome shotgun (WGS) entry which is preliminary data.</text>
</comment>
<accession>A0A5C8D3C5</accession>
<dbReference type="Pfam" id="PF13185">
    <property type="entry name" value="GAF_2"/>
    <property type="match status" value="1"/>
</dbReference>
<dbReference type="Proteomes" id="UP000324638">
    <property type="component" value="Unassembled WGS sequence"/>
</dbReference>
<dbReference type="InterPro" id="IPR003018">
    <property type="entry name" value="GAF"/>
</dbReference>
<name>A0A5C8D3C5_9SPIR</name>
<feature type="domain" description="PPM-type phosphatase" evidence="3">
    <location>
        <begin position="371"/>
        <end position="591"/>
    </location>
</feature>
<dbReference type="InterPro" id="IPR001932">
    <property type="entry name" value="PPM-type_phosphatase-like_dom"/>
</dbReference>
<dbReference type="Gene3D" id="3.60.40.10">
    <property type="entry name" value="PPM-type phosphatase domain"/>
    <property type="match status" value="1"/>
</dbReference>
<evidence type="ECO:0000313" key="4">
    <source>
        <dbReference type="EMBL" id="TXJ19979.1"/>
    </source>
</evidence>
<dbReference type="InterPro" id="IPR052016">
    <property type="entry name" value="Bact_Sigma-Reg"/>
</dbReference>
<organism evidence="4 5">
    <name type="scientific">Brachyspira aalborgi</name>
    <dbReference type="NCBI Taxonomy" id="29522"/>
    <lineage>
        <taxon>Bacteria</taxon>
        <taxon>Pseudomonadati</taxon>
        <taxon>Spirochaetota</taxon>
        <taxon>Spirochaetia</taxon>
        <taxon>Brachyspirales</taxon>
        <taxon>Brachyspiraceae</taxon>
        <taxon>Brachyspira</taxon>
    </lineage>
</organism>
<feature type="domain" description="GAF" evidence="2">
    <location>
        <begin position="197"/>
        <end position="344"/>
    </location>
</feature>
<dbReference type="InterPro" id="IPR036457">
    <property type="entry name" value="PPM-type-like_dom_sf"/>
</dbReference>
<protein>
    <submittedName>
        <fullName evidence="4">GAF domain-containing protein</fullName>
    </submittedName>
</protein>
<dbReference type="PANTHER" id="PTHR43156">
    <property type="entry name" value="STAGE II SPORULATION PROTEIN E-RELATED"/>
    <property type="match status" value="1"/>
</dbReference>
<evidence type="ECO:0000313" key="5">
    <source>
        <dbReference type="Proteomes" id="UP000324638"/>
    </source>
</evidence>
<dbReference type="SMART" id="SM00065">
    <property type="entry name" value="GAF"/>
    <property type="match status" value="2"/>
</dbReference>
<dbReference type="Pfam" id="PF01590">
    <property type="entry name" value="GAF"/>
    <property type="match status" value="1"/>
</dbReference>
<evidence type="ECO:0000256" key="1">
    <source>
        <dbReference type="ARBA" id="ARBA00022801"/>
    </source>
</evidence>
<dbReference type="Pfam" id="PF07228">
    <property type="entry name" value="SpoIIE"/>
    <property type="match status" value="1"/>
</dbReference>
<dbReference type="SMART" id="SM00331">
    <property type="entry name" value="PP2C_SIG"/>
    <property type="match status" value="1"/>
</dbReference>
<dbReference type="RefSeq" id="WP_147738261.1">
    <property type="nucleotide sequence ID" value="NZ_SAXU01000001.1"/>
</dbReference>
<dbReference type="AlphaFoldDB" id="A0A5C8D3C5"/>
<proteinExistence type="predicted"/>
<keyword evidence="1" id="KW-0378">Hydrolase</keyword>
<evidence type="ECO:0000259" key="3">
    <source>
        <dbReference type="SMART" id="SM00331"/>
    </source>
</evidence>
<dbReference type="PANTHER" id="PTHR43156:SF2">
    <property type="entry name" value="STAGE II SPORULATION PROTEIN E"/>
    <property type="match status" value="1"/>
</dbReference>
<dbReference type="SUPFAM" id="SSF81606">
    <property type="entry name" value="PP2C-like"/>
    <property type="match status" value="1"/>
</dbReference>
<feature type="domain" description="GAF" evidence="2">
    <location>
        <begin position="29"/>
        <end position="176"/>
    </location>
</feature>
<dbReference type="SUPFAM" id="SSF55781">
    <property type="entry name" value="GAF domain-like"/>
    <property type="match status" value="2"/>
</dbReference>
<dbReference type="EMBL" id="SAXU01000001">
    <property type="protein sequence ID" value="TXJ19979.1"/>
    <property type="molecule type" value="Genomic_DNA"/>
</dbReference>
<dbReference type="InterPro" id="IPR029016">
    <property type="entry name" value="GAF-like_dom_sf"/>
</dbReference>
<evidence type="ECO:0000259" key="2">
    <source>
        <dbReference type="SMART" id="SM00065"/>
    </source>
</evidence>
<dbReference type="GO" id="GO:0016791">
    <property type="term" value="F:phosphatase activity"/>
    <property type="evidence" value="ECO:0007669"/>
    <property type="project" value="TreeGrafter"/>
</dbReference>
<sequence length="592" mass="67322">MDIYEIVNEPEKQLEIFSDIIKKMNNIGDYEETLVNIISEIKNIMLTDTILLYLIDQELFNLNYEMSIGPLGSKFFGSIIDGEKPLSVRAYTTSSSLYSNNPQDDSAFIPIKEILGEDLKNILFVPLKARKRNIGALFLINKKEGKFIETDTIIMSMFSNIVSLALINKMTYDKGQSRAYEVGALYEMSVSINKCETIDDILNNNISIVCEAFEAHRVSIILKDEKGMFRFRAGIGIDEEVLKYGVITTEDNVLGEILKTGKPVYSVNVSRDYRFKPNKSLRYTRDSFIASPIMGKEDDIIGFLCATERSVNKAFNLSNLMLLEMLAQQISENYMHVFLSEESKIKQSLTEEINYTEELQKSILPTEFPNKKLFDVAAVSIPSKTVGGDFYDYIKLKDGKYALIIADVSGKGLKAGFFMVMTRSVLRVYSSQIDNPAKILEQTNKHIFYDSKKGMFVTCFLAIVDTKNKSITYSNAGHIPQYFIKKSAMNKPEYLTEMYIPGKPLGFVENASYKNKKISYSKADKIIMFTDGVTETFNKDNEEFGESKLKDILKNEYDSSKELLNDIVEETVYFRADAPQFDDITLLIAKFL</sequence>
<dbReference type="Gene3D" id="3.30.450.40">
    <property type="match status" value="2"/>
</dbReference>